<evidence type="ECO:0000313" key="2">
    <source>
        <dbReference type="Proteomes" id="UP000198571"/>
    </source>
</evidence>
<name>A0A1H9U011_9BACI</name>
<accession>A0A1H9U011</accession>
<dbReference type="EMBL" id="FOGT01000006">
    <property type="protein sequence ID" value="SES02805.1"/>
    <property type="molecule type" value="Genomic_DNA"/>
</dbReference>
<dbReference type="NCBIfam" id="TIGR01542">
    <property type="entry name" value="A118_put_portal"/>
    <property type="match status" value="1"/>
</dbReference>
<dbReference type="Pfam" id="PF05133">
    <property type="entry name" value="SPP1_portal"/>
    <property type="match status" value="1"/>
</dbReference>
<dbReference type="InterPro" id="IPR021145">
    <property type="entry name" value="Portal_protein_SPP1_Gp6-like"/>
</dbReference>
<dbReference type="Proteomes" id="UP000198571">
    <property type="component" value="Unassembled WGS sequence"/>
</dbReference>
<organism evidence="1 2">
    <name type="scientific">Salipaludibacillus aurantiacus</name>
    <dbReference type="NCBI Taxonomy" id="1601833"/>
    <lineage>
        <taxon>Bacteria</taxon>
        <taxon>Bacillati</taxon>
        <taxon>Bacillota</taxon>
        <taxon>Bacilli</taxon>
        <taxon>Bacillales</taxon>
        <taxon>Bacillaceae</taxon>
    </lineage>
</organism>
<dbReference type="AlphaFoldDB" id="A0A1H9U011"/>
<dbReference type="STRING" id="1601833.SAMN05518684_106207"/>
<dbReference type="OrthoDB" id="1641671at2"/>
<keyword evidence="2" id="KW-1185">Reference proteome</keyword>
<sequence>MFKGIITAIRRWLQDVGLLKGIKGLRHHKQIEIDEMFFNRIDYWDRLYRGFPESGEHEIKYTTVDGKQNKRRKMSLNLPKVVAQEMASLVYNEKVEINIGENETLEKLFEEIKKDNKFNKNIQDHLEYNFALGGFVIKPYVKDDKIKLSYVTAKSFIPLSWGNTGVTEAVFPNQFKRQKYWYTHLEWHVWEGNNYVIKNTLHRSDTQSELGIEVPLTDVYENLEPEIRFRNFKKQSMFVHIKPNIANNFDIHSPLGISLYANATDTINTLDTMFDSFNREFRLGKKRIIVPAHMVKSVVGADGGMHRYFDPNDETYEAFDFGQDADDIKDINVVLRVEEHIAAINAMLNLLASQIGFSAGAFTFDGEGVKTATEVVSENSKTFKSKQSHEIIIEEALTELIDIIVYLSQTFGSLPTVSGEYQTSIHFDDSIAEDRTAEAERIYQDLQNKIIPKKRAIMKRYGLTEDEAKEWLAEINEENATATADSLDFFGGSGN</sequence>
<protein>
    <submittedName>
        <fullName evidence="1">Phage portal protein, putative, A118 family</fullName>
    </submittedName>
</protein>
<evidence type="ECO:0000313" key="1">
    <source>
        <dbReference type="EMBL" id="SES02805.1"/>
    </source>
</evidence>
<dbReference type="InterPro" id="IPR006432">
    <property type="entry name" value="Phage_portal_A118-type"/>
</dbReference>
<reference evidence="2" key="1">
    <citation type="submission" date="2016-10" db="EMBL/GenBank/DDBJ databases">
        <authorList>
            <person name="Varghese N."/>
            <person name="Submissions S."/>
        </authorList>
    </citation>
    <scope>NUCLEOTIDE SEQUENCE [LARGE SCALE GENOMIC DNA]</scope>
    <source>
        <strain evidence="2">S9</strain>
    </source>
</reference>
<proteinExistence type="predicted"/>
<gene>
    <name evidence="1" type="ORF">SAMN05518684_106207</name>
</gene>
<dbReference type="PIRSF" id="PIRSF011911">
    <property type="entry name" value="A118_put_portal"/>
    <property type="match status" value="1"/>
</dbReference>